<dbReference type="Gene3D" id="3.40.710.10">
    <property type="entry name" value="DD-peptidase/beta-lactamase superfamily"/>
    <property type="match status" value="1"/>
</dbReference>
<evidence type="ECO:0000259" key="2">
    <source>
        <dbReference type="Pfam" id="PF00144"/>
    </source>
</evidence>
<protein>
    <recommendedName>
        <fullName evidence="2">Beta-lactamase-related domain-containing protein</fullName>
    </recommendedName>
</protein>
<dbReference type="PANTHER" id="PTHR46825:SF7">
    <property type="entry name" value="D-ALANYL-D-ALANINE CARBOXYPEPTIDASE"/>
    <property type="match status" value="1"/>
</dbReference>
<keyword evidence="1" id="KW-0732">Signal</keyword>
<evidence type="ECO:0000313" key="3">
    <source>
        <dbReference type="EMBL" id="KOG89267.1"/>
    </source>
</evidence>
<sequence>MTAVPAYATSASAASASAASADATTAEATRGGTAPKTGDGARERIRRHLEELARVGAVGAQVRVTDENGTWTARAGKARADGGAPVPRGGLFRAGSTTKMFTAVALLQLVGEDKVSLDDSVDRYLPAGLVPGAGHITVRMLLQHTSGLHDLARDLPQGEDLVRTRFRHYDSTRLVREAAARTPDFPPGTDYGYSNTNYVVLGLIIERVTGRSYAEEVRDRIIEPLRLRHTSVPEDGTSLPGPHAHGYITLQGKGESDARQVDITELNPSMAGAAGEAVTSTHDMDAFLTALTSGKLLRPAEWKEMNRTVPTGDPDSRYGLGLKHRKSSCGRLAVGHTGGIPGFATLAFTTPDRSHRVVLSANLALSLIHI</sequence>
<dbReference type="InterPro" id="IPR012338">
    <property type="entry name" value="Beta-lactam/transpept-like"/>
</dbReference>
<dbReference type="PANTHER" id="PTHR46825">
    <property type="entry name" value="D-ALANYL-D-ALANINE-CARBOXYPEPTIDASE/ENDOPEPTIDASE AMPH"/>
    <property type="match status" value="1"/>
</dbReference>
<gene>
    <name evidence="3" type="ORF">ADK38_15250</name>
</gene>
<dbReference type="InterPro" id="IPR050491">
    <property type="entry name" value="AmpC-like"/>
</dbReference>
<feature type="non-terminal residue" evidence="3">
    <location>
        <position position="370"/>
    </location>
</feature>
<feature type="signal peptide" evidence="1">
    <location>
        <begin position="1"/>
        <end position="21"/>
    </location>
</feature>
<dbReference type="Proteomes" id="UP000037020">
    <property type="component" value="Unassembled WGS sequence"/>
</dbReference>
<keyword evidence="4" id="KW-1185">Reference proteome</keyword>
<proteinExistence type="predicted"/>
<feature type="domain" description="Beta-lactamase-related" evidence="2">
    <location>
        <begin position="50"/>
        <end position="362"/>
    </location>
</feature>
<dbReference type="InterPro" id="IPR001466">
    <property type="entry name" value="Beta-lactam-related"/>
</dbReference>
<evidence type="ECO:0000313" key="4">
    <source>
        <dbReference type="Proteomes" id="UP000037020"/>
    </source>
</evidence>
<name>A0ABR5J732_9ACTN</name>
<reference evidence="3 4" key="1">
    <citation type="submission" date="2015-07" db="EMBL/GenBank/DDBJ databases">
        <authorList>
            <person name="Ju K.-S."/>
            <person name="Doroghazi J.R."/>
            <person name="Metcalf W.W."/>
        </authorList>
    </citation>
    <scope>NUCLEOTIDE SEQUENCE [LARGE SCALE GENOMIC DNA]</scope>
    <source>
        <strain evidence="3 4">NRRL B-3589</strain>
    </source>
</reference>
<comment type="caution">
    <text evidence="3">The sequence shown here is derived from an EMBL/GenBank/DDBJ whole genome shotgun (WGS) entry which is preliminary data.</text>
</comment>
<feature type="chain" id="PRO_5047483940" description="Beta-lactamase-related domain-containing protein" evidence="1">
    <location>
        <begin position="22"/>
        <end position="370"/>
    </location>
</feature>
<evidence type="ECO:0000256" key="1">
    <source>
        <dbReference type="SAM" id="SignalP"/>
    </source>
</evidence>
<dbReference type="EMBL" id="LGUT01001279">
    <property type="protein sequence ID" value="KOG89267.1"/>
    <property type="molecule type" value="Genomic_DNA"/>
</dbReference>
<dbReference type="SUPFAM" id="SSF56601">
    <property type="entry name" value="beta-lactamase/transpeptidase-like"/>
    <property type="match status" value="1"/>
</dbReference>
<organism evidence="3 4">
    <name type="scientific">Streptomyces varsoviensis</name>
    <dbReference type="NCBI Taxonomy" id="67373"/>
    <lineage>
        <taxon>Bacteria</taxon>
        <taxon>Bacillati</taxon>
        <taxon>Actinomycetota</taxon>
        <taxon>Actinomycetes</taxon>
        <taxon>Kitasatosporales</taxon>
        <taxon>Streptomycetaceae</taxon>
        <taxon>Streptomyces</taxon>
    </lineage>
</organism>
<dbReference type="Pfam" id="PF00144">
    <property type="entry name" value="Beta-lactamase"/>
    <property type="match status" value="1"/>
</dbReference>
<accession>A0ABR5J732</accession>